<dbReference type="Gene3D" id="3.20.10.10">
    <property type="entry name" value="D-amino Acid Aminotransferase, subunit A, domain 2"/>
    <property type="match status" value="1"/>
</dbReference>
<dbReference type="eggNOG" id="COG0115">
    <property type="taxonomic scope" value="Bacteria"/>
</dbReference>
<dbReference type="PANTHER" id="PTHR11236">
    <property type="entry name" value="AMINOBENZOATE/ANTHRANILATE SYNTHASE"/>
    <property type="match status" value="1"/>
</dbReference>
<dbReference type="InterPro" id="IPR043132">
    <property type="entry name" value="BCAT-like_C"/>
</dbReference>
<name>M1PKF9_DESSD</name>
<dbReference type="SUPFAM" id="SSF56752">
    <property type="entry name" value="D-aminoacid aminotransferase-like PLP-dependent enzymes"/>
    <property type="match status" value="1"/>
</dbReference>
<keyword evidence="3" id="KW-1185">Reference proteome</keyword>
<dbReference type="InterPro" id="IPR001544">
    <property type="entry name" value="Aminotrans_IV"/>
</dbReference>
<dbReference type="EMBL" id="CP003985">
    <property type="protein sequence ID" value="AGF79985.1"/>
    <property type="molecule type" value="Genomic_DNA"/>
</dbReference>
<dbReference type="Proteomes" id="UP000011721">
    <property type="component" value="Chromosome"/>
</dbReference>
<dbReference type="InterPro" id="IPR015890">
    <property type="entry name" value="Chorismate_C"/>
</dbReference>
<dbReference type="InterPro" id="IPR043131">
    <property type="entry name" value="BCAT-like_N"/>
</dbReference>
<sequence>MRPLKQTQLDDLLATVQNEEEYVFLDTARCDAENSSSFLFLRPQSRLEFFSGDDPLAFVALLEDKLAEGKYLAGWLAYEFGYLLEPRIAGVIPSQGQQGVLLASFGVFEKPLQYNHESGESSFPGLKTAPIASGFGVDNLTLSQEKESYLEAVRRIKEYIAAGDTYQVNYTLKLLFDFHGSPEAFYGSLRRNQSVAYGAVLRLGGEYILSLSPELFFRVNRKVISVCPMKGTMRRGRYLQEDQEFCELLSKDPKNRSENVMIVDLLRNDLARLGHLAGDGWVHTTSLFDVERYESVLQMTSSIHATTARNVIQTAGIRNVLKALFPCGSVTGAPKIRTMEIIRELEESPRGVYTGAIGYFAPDGRAAFNVPIRTIRIVGGKGEMGIGSGIVHDSNPEQEWEECLLKGHFLTKPVAEFVLIETLLWEPGKGYWLLDYHLDRLEKTAVYFSFVFSSKDILESLQSFKNTKEFQKSCFRTRLTLAKDGTVSTTVHPCDMPLLRCLPENPQATHSALPCIDLSGKIVDSSSPWFFHKTSERRLFQEEFARAQKESFFDVVFLNDRGELTEGCISNCIVWLDGKYYTPPVSSGLLEGTMRRKLLAENSTALQEKILTFEDLQRATALFCCNSVRGVVQVRLTDLS</sequence>
<dbReference type="PATRIC" id="fig|1167006.5.peg.3730"/>
<protein>
    <submittedName>
        <fullName evidence="2">Aminodeoxychorismate synthase, component I</fullName>
    </submittedName>
</protein>
<dbReference type="GO" id="GO:0000162">
    <property type="term" value="P:L-tryptophan biosynthetic process"/>
    <property type="evidence" value="ECO:0007669"/>
    <property type="project" value="TreeGrafter"/>
</dbReference>
<dbReference type="SUPFAM" id="SSF56322">
    <property type="entry name" value="ADC synthase"/>
    <property type="match status" value="1"/>
</dbReference>
<dbReference type="eggNOG" id="COG0147">
    <property type="taxonomic scope" value="Bacteria"/>
</dbReference>
<evidence type="ECO:0000313" key="2">
    <source>
        <dbReference type="EMBL" id="AGF79985.1"/>
    </source>
</evidence>
<dbReference type="PANTHER" id="PTHR11236:SF50">
    <property type="entry name" value="AMINODEOXYCHORISMATE SYNTHASE COMPONENT 1"/>
    <property type="match status" value="1"/>
</dbReference>
<reference evidence="3" key="1">
    <citation type="journal article" date="2013" name="Stand. Genomic Sci.">
        <title>Complete genome sequence of Desulfocapsa sulfexigens, a marine deltaproteobacterium specialized in disproportionating inorganic sulfur compounds.</title>
        <authorList>
            <person name="Finster K.W."/>
            <person name="Kjeldsen K.U."/>
            <person name="Kube M."/>
            <person name="Reinhardt R."/>
            <person name="Mussmann M."/>
            <person name="Amann R."/>
            <person name="Schreiber L."/>
        </authorList>
    </citation>
    <scope>NUCLEOTIDE SEQUENCE [LARGE SCALE GENOMIC DNA]</scope>
    <source>
        <strain evidence="3">DSM 10523 / SB164P1</strain>
    </source>
</reference>
<feature type="domain" description="Chorismate-utilising enzyme C-terminal" evidence="1">
    <location>
        <begin position="146"/>
        <end position="406"/>
    </location>
</feature>
<dbReference type="PRINTS" id="PR00095">
    <property type="entry name" value="ANTSNTHASEI"/>
</dbReference>
<dbReference type="InterPro" id="IPR036038">
    <property type="entry name" value="Aminotransferase-like"/>
</dbReference>
<dbReference type="Pfam" id="PF01063">
    <property type="entry name" value="Aminotran_4"/>
    <property type="match status" value="1"/>
</dbReference>
<dbReference type="InterPro" id="IPR019999">
    <property type="entry name" value="Anth_synth_I-like"/>
</dbReference>
<accession>M1PKF9</accession>
<proteinExistence type="predicted"/>
<dbReference type="GO" id="GO:0009396">
    <property type="term" value="P:folic acid-containing compound biosynthetic process"/>
    <property type="evidence" value="ECO:0007669"/>
    <property type="project" value="InterPro"/>
</dbReference>
<dbReference type="Pfam" id="PF00425">
    <property type="entry name" value="Chorismate_bind"/>
    <property type="match status" value="1"/>
</dbReference>
<dbReference type="OrthoDB" id="9803598at2"/>
<dbReference type="AlphaFoldDB" id="M1PKF9"/>
<gene>
    <name evidence="2" type="ordered locus">UWK_03469</name>
</gene>
<dbReference type="InterPro" id="IPR005801">
    <property type="entry name" value="ADC_synthase"/>
</dbReference>
<dbReference type="InterPro" id="IPR005802">
    <property type="entry name" value="ADC_synth_comp_1"/>
</dbReference>
<dbReference type="KEGG" id="dsf:UWK_03469"/>
<dbReference type="HOGENOM" id="CLU_006493_6_2_7"/>
<dbReference type="Gene3D" id="3.60.120.10">
    <property type="entry name" value="Anthranilate synthase"/>
    <property type="match status" value="1"/>
</dbReference>
<dbReference type="Gene3D" id="3.30.470.10">
    <property type="match status" value="1"/>
</dbReference>
<dbReference type="STRING" id="1167006.UWK_03469"/>
<dbReference type="GO" id="GO:0046820">
    <property type="term" value="F:4-amino-4-deoxychorismate synthase activity"/>
    <property type="evidence" value="ECO:0007669"/>
    <property type="project" value="TreeGrafter"/>
</dbReference>
<organism evidence="2 3">
    <name type="scientific">Desulfocapsa sulfexigens (strain DSM 10523 / SB164P1)</name>
    <dbReference type="NCBI Taxonomy" id="1167006"/>
    <lineage>
        <taxon>Bacteria</taxon>
        <taxon>Pseudomonadati</taxon>
        <taxon>Thermodesulfobacteriota</taxon>
        <taxon>Desulfobulbia</taxon>
        <taxon>Desulfobulbales</taxon>
        <taxon>Desulfocapsaceae</taxon>
        <taxon>Desulfocapsa</taxon>
    </lineage>
</organism>
<evidence type="ECO:0000313" key="3">
    <source>
        <dbReference type="Proteomes" id="UP000011721"/>
    </source>
</evidence>
<dbReference type="RefSeq" id="WP_015405667.1">
    <property type="nucleotide sequence ID" value="NC_020304.1"/>
</dbReference>
<evidence type="ECO:0000259" key="1">
    <source>
        <dbReference type="Pfam" id="PF00425"/>
    </source>
</evidence>
<dbReference type="NCBIfam" id="TIGR00553">
    <property type="entry name" value="pabB"/>
    <property type="match status" value="1"/>
</dbReference>